<name>A0A1G5PND9_9RHOB</name>
<dbReference type="OrthoDB" id="9797391at2"/>
<dbReference type="Pfam" id="PF00535">
    <property type="entry name" value="Glycos_transf_2"/>
    <property type="match status" value="1"/>
</dbReference>
<dbReference type="SUPFAM" id="SSF53448">
    <property type="entry name" value="Nucleotide-diphospho-sugar transferases"/>
    <property type="match status" value="1"/>
</dbReference>
<keyword evidence="1" id="KW-0472">Membrane</keyword>
<evidence type="ECO:0000313" key="3">
    <source>
        <dbReference type="EMBL" id="SCZ50731.1"/>
    </source>
</evidence>
<sequence length="277" mass="30330">MTQLSVLIPAHNEAAEISDCLAAVLNSTPLPKGVCAEILVLANGCTDETAEIARAVAGSGRWKITVLEQETGGKLAALTVGDHAAQGDVLVYLDADVRVSPDLLPQLYQSLAGDTPRYGSGRPVLAQNITHFSNAYGRLWQNLPFYTTGVPGFGLFAMNRTGRARWADWPDIIADDTFARLNFAPEERICVPATYSWPLVEGFRNLVRVRRRQNAGVAQLSANFPELFKNEDKHSPSATLLLKLLCQRPFAFLAYLVVSLAVKTSLFRSTNTWARGR</sequence>
<keyword evidence="1" id="KW-0812">Transmembrane</keyword>
<dbReference type="Proteomes" id="UP000198767">
    <property type="component" value="Unassembled WGS sequence"/>
</dbReference>
<dbReference type="InterPro" id="IPR050256">
    <property type="entry name" value="Glycosyltransferase_2"/>
</dbReference>
<dbReference type="InterPro" id="IPR001173">
    <property type="entry name" value="Glyco_trans_2-like"/>
</dbReference>
<feature type="transmembrane region" description="Helical" evidence="1">
    <location>
        <begin position="250"/>
        <end position="267"/>
    </location>
</feature>
<dbReference type="InterPro" id="IPR029044">
    <property type="entry name" value="Nucleotide-diphossugar_trans"/>
</dbReference>
<organism evidence="3 4">
    <name type="scientific">Epibacterium ulvae</name>
    <dbReference type="NCBI Taxonomy" id="1156985"/>
    <lineage>
        <taxon>Bacteria</taxon>
        <taxon>Pseudomonadati</taxon>
        <taxon>Pseudomonadota</taxon>
        <taxon>Alphaproteobacteria</taxon>
        <taxon>Rhodobacterales</taxon>
        <taxon>Roseobacteraceae</taxon>
        <taxon>Epibacterium</taxon>
    </lineage>
</organism>
<feature type="domain" description="Glycosyltransferase 2-like" evidence="2">
    <location>
        <begin position="5"/>
        <end position="116"/>
    </location>
</feature>
<reference evidence="3 4" key="1">
    <citation type="submission" date="2016-10" db="EMBL/GenBank/DDBJ databases">
        <authorList>
            <person name="de Groot N.N."/>
        </authorList>
    </citation>
    <scope>NUCLEOTIDE SEQUENCE [LARGE SCALE GENOMIC DNA]</scope>
    <source>
        <strain evidence="3 4">U95</strain>
    </source>
</reference>
<proteinExistence type="predicted"/>
<keyword evidence="1" id="KW-1133">Transmembrane helix</keyword>
<dbReference type="CDD" id="cd06423">
    <property type="entry name" value="CESA_like"/>
    <property type="match status" value="1"/>
</dbReference>
<dbReference type="STRING" id="1156985.SAMN04488118_101345"/>
<evidence type="ECO:0000313" key="4">
    <source>
        <dbReference type="Proteomes" id="UP000198767"/>
    </source>
</evidence>
<dbReference type="Gene3D" id="3.90.550.10">
    <property type="entry name" value="Spore Coat Polysaccharide Biosynthesis Protein SpsA, Chain A"/>
    <property type="match status" value="1"/>
</dbReference>
<dbReference type="GO" id="GO:0016740">
    <property type="term" value="F:transferase activity"/>
    <property type="evidence" value="ECO:0007669"/>
    <property type="project" value="UniProtKB-KW"/>
</dbReference>
<gene>
    <name evidence="3" type="ORF">SAMN04488118_101345</name>
</gene>
<dbReference type="PANTHER" id="PTHR48090:SF6">
    <property type="entry name" value="SLR5056 PROTEIN"/>
    <property type="match status" value="1"/>
</dbReference>
<dbReference type="AlphaFoldDB" id="A0A1G5PND9"/>
<protein>
    <submittedName>
        <fullName evidence="3">Glycosyltransferase involved in cell wall bisynthesis</fullName>
    </submittedName>
</protein>
<dbReference type="EMBL" id="FMWG01000001">
    <property type="protein sequence ID" value="SCZ50731.1"/>
    <property type="molecule type" value="Genomic_DNA"/>
</dbReference>
<keyword evidence="3" id="KW-0808">Transferase</keyword>
<keyword evidence="4" id="KW-1185">Reference proteome</keyword>
<accession>A0A1G5PND9</accession>
<dbReference type="RefSeq" id="WP_090215223.1">
    <property type="nucleotide sequence ID" value="NZ_FMWG01000001.1"/>
</dbReference>
<evidence type="ECO:0000256" key="1">
    <source>
        <dbReference type="SAM" id="Phobius"/>
    </source>
</evidence>
<dbReference type="PANTHER" id="PTHR48090">
    <property type="entry name" value="UNDECAPRENYL-PHOSPHATE 4-DEOXY-4-FORMAMIDO-L-ARABINOSE TRANSFERASE-RELATED"/>
    <property type="match status" value="1"/>
</dbReference>
<evidence type="ECO:0000259" key="2">
    <source>
        <dbReference type="Pfam" id="PF00535"/>
    </source>
</evidence>